<dbReference type="KEGG" id="pgri:PgNI_09069"/>
<organism evidence="2 3">
    <name type="scientific">Pyricularia grisea</name>
    <name type="common">Crabgrass-specific blast fungus</name>
    <name type="synonym">Magnaporthe grisea</name>
    <dbReference type="NCBI Taxonomy" id="148305"/>
    <lineage>
        <taxon>Eukaryota</taxon>
        <taxon>Fungi</taxon>
        <taxon>Dikarya</taxon>
        <taxon>Ascomycota</taxon>
        <taxon>Pezizomycotina</taxon>
        <taxon>Sordariomycetes</taxon>
        <taxon>Sordariomycetidae</taxon>
        <taxon>Magnaporthales</taxon>
        <taxon>Pyriculariaceae</taxon>
        <taxon>Pyricularia</taxon>
    </lineage>
</organism>
<dbReference type="RefSeq" id="XP_030978049.1">
    <property type="nucleotide sequence ID" value="XM_031129059.1"/>
</dbReference>
<accession>A0A6P8AT47</accession>
<evidence type="ECO:0000256" key="1">
    <source>
        <dbReference type="ARBA" id="ARBA00029454"/>
    </source>
</evidence>
<dbReference type="PANTHER" id="PTHR45398:SF1">
    <property type="entry name" value="ENZYME, PUTATIVE (JCVI)-RELATED"/>
    <property type="match status" value="1"/>
</dbReference>
<dbReference type="AlphaFoldDB" id="A0A6P8AT47"/>
<evidence type="ECO:0000313" key="3">
    <source>
        <dbReference type="RefSeq" id="XP_030978049.1"/>
    </source>
</evidence>
<name>A0A6P8AT47_PYRGI</name>
<dbReference type="InterPro" id="IPR023213">
    <property type="entry name" value="CAT-like_dom_sf"/>
</dbReference>
<protein>
    <recommendedName>
        <fullName evidence="4">Condensation domain-containing protein</fullName>
    </recommendedName>
</protein>
<reference evidence="3" key="2">
    <citation type="submission" date="2019-10" db="EMBL/GenBank/DDBJ databases">
        <authorList>
            <consortium name="NCBI Genome Project"/>
        </authorList>
    </citation>
    <scope>NUCLEOTIDE SEQUENCE</scope>
    <source>
        <strain evidence="3">NI907</strain>
    </source>
</reference>
<gene>
    <name evidence="3" type="ORF">PgNI_09069</name>
</gene>
<reference evidence="3" key="1">
    <citation type="journal article" date="2019" name="Mol. Biol. Evol.">
        <title>Blast fungal genomes show frequent chromosomal changes, gene gains and losses, and effector gene turnover.</title>
        <authorList>
            <person name="Gomez Luciano L.B."/>
            <person name="Jason Tsai I."/>
            <person name="Chuma I."/>
            <person name="Tosa Y."/>
            <person name="Chen Y.H."/>
            <person name="Li J.Y."/>
            <person name="Li M.Y."/>
            <person name="Jade Lu M.Y."/>
            <person name="Nakayashiki H."/>
            <person name="Li W.H."/>
        </authorList>
    </citation>
    <scope>NUCLEOTIDE SEQUENCE</scope>
    <source>
        <strain evidence="3">NI907</strain>
    </source>
</reference>
<comment type="similarity">
    <text evidence="1">Belongs to the NRP synthetase family.</text>
</comment>
<sequence>MARRFHRLRDQVRYELDGALECLGRIDWQICGQLPILPFSAVRLESLLLALGGDSIIALQVSPELRRTACMTCFGFDHIVNVSPDDRKSRTLKARNALGIEPSPMMRSILFSNGNEQILFAVAHHLVMDLVAWRIIIADTEALLTATTVALSLTARKIS</sequence>
<dbReference type="GeneID" id="41963967"/>
<dbReference type="Proteomes" id="UP000515153">
    <property type="component" value="Unplaced"/>
</dbReference>
<dbReference type="Gene3D" id="3.30.559.10">
    <property type="entry name" value="Chloramphenicol acetyltransferase-like domain"/>
    <property type="match status" value="1"/>
</dbReference>
<dbReference type="PANTHER" id="PTHR45398">
    <property type="match status" value="1"/>
</dbReference>
<evidence type="ECO:0008006" key="4">
    <source>
        <dbReference type="Google" id="ProtNLM"/>
    </source>
</evidence>
<reference evidence="3" key="3">
    <citation type="submission" date="2025-08" db="UniProtKB">
        <authorList>
            <consortium name="RefSeq"/>
        </authorList>
    </citation>
    <scope>IDENTIFICATION</scope>
    <source>
        <strain evidence="3">NI907</strain>
    </source>
</reference>
<keyword evidence="2" id="KW-1185">Reference proteome</keyword>
<dbReference type="SUPFAM" id="SSF52777">
    <property type="entry name" value="CoA-dependent acyltransferases"/>
    <property type="match status" value="1"/>
</dbReference>
<proteinExistence type="inferred from homology"/>
<evidence type="ECO:0000313" key="2">
    <source>
        <dbReference type="Proteomes" id="UP000515153"/>
    </source>
</evidence>